<comment type="caution">
    <text evidence="1">The sequence shown here is derived from an EMBL/GenBank/DDBJ whole genome shotgun (WGS) entry which is preliminary data.</text>
</comment>
<dbReference type="SUPFAM" id="SSF48371">
    <property type="entry name" value="ARM repeat"/>
    <property type="match status" value="1"/>
</dbReference>
<dbReference type="InterPro" id="IPR016024">
    <property type="entry name" value="ARM-type_fold"/>
</dbReference>
<dbReference type="Proteomes" id="UP001195914">
    <property type="component" value="Unassembled WGS sequence"/>
</dbReference>
<sequence>MKRRLEEAFFEIRKVRRNHDASSYGSIFRQTHSPKILQQENEAVTAASDVSSLSSGVSRISGSDDSVSAVSSEDFSISNVEEGEIVDDALPLGANYAGILNKFGELTEIFYHERVDNAVDIETRIAAVKRNAERIHTLNRLLVTADSVVNLYATGLHTLWEAHQSLCYLASAHMLLLRSKQQNTASQKIVECYKDLYTELISLHSRLLNLRQQNKLKCVAAFAPYSIDMLTTILPTLLESFKDSKSQPEALFMFKSLVHSTLLKCCSLTEHLEEEVRIISVKTIFHILTTLLPIEGILVGHTRNGSAIGEIQQENINSLIQLLHREYIANETFKPASVVLLQLQHNLGINAQKRNKAENSSGECLRKVAFEIANVATQVGCTKRQFPVAHLNTDHCNLEDVTLVLKNFKKNNDYAKSAGPGDRRSSGAERLWQKAKYWLLLLLEDSNAHVRNLALCIIRHVMVTTNFVEKDRQHVMSLVMDCLSDDATFKCAMAVVVAVSHIYPLKDGAVKRVSNLTLKGSGIRGRMDVISSFGNCYFTKKGTEAFISILQTLCEPIGADQVKYFNSQCATSSVTNHDSEILFSRSEWPRILDTLAGLKKSIKAGSSILTTASGGNNPNWISTLWAYITESDGRNYLLSALSRSEASLRFSNIVSMKTNPTEHGLLLEANRTYASLLSFSKGDIKLESLKGKAAYLHIHRNRVRNGCLGVRKLLDSCQVAAQAGLNSETGKKCHCIDCIMDKVITSSKVKRPLNNLDDISGCLACGSTNYTTATEISLETASDDISLCNRYGGEAIVGYYRKFMKNKPEEYETINDIDCITFPSHLGASLVLKSSHRLPHPKGVGLRVESPTVIGSDITNQRFQSTFEVEPTQGSNVVFKTHVMHPVPTMYPIPIVVTPMVYNKKSRKVGLEGKCFTAYSDPGRSQNHMDTSQT</sequence>
<keyword evidence="2" id="KW-1185">Reference proteome</keyword>
<organism evidence="1 2">
    <name type="scientific">Babesia divergens</name>
    <dbReference type="NCBI Taxonomy" id="32595"/>
    <lineage>
        <taxon>Eukaryota</taxon>
        <taxon>Sar</taxon>
        <taxon>Alveolata</taxon>
        <taxon>Apicomplexa</taxon>
        <taxon>Aconoidasida</taxon>
        <taxon>Piroplasmida</taxon>
        <taxon>Babesiidae</taxon>
        <taxon>Babesia</taxon>
    </lineage>
</organism>
<evidence type="ECO:0000313" key="1">
    <source>
        <dbReference type="EMBL" id="KAK1938727.1"/>
    </source>
</evidence>
<dbReference type="AlphaFoldDB" id="A0AAD9GHW6"/>
<proteinExistence type="predicted"/>
<reference evidence="1" key="1">
    <citation type="journal article" date="2014" name="Nucleic Acids Res.">
        <title>The evolutionary dynamics of variant antigen genes in Babesia reveal a history of genomic innovation underlying host-parasite interaction.</title>
        <authorList>
            <person name="Jackson A.P."/>
            <person name="Otto T.D."/>
            <person name="Darby A."/>
            <person name="Ramaprasad A."/>
            <person name="Xia D."/>
            <person name="Echaide I.E."/>
            <person name="Farber M."/>
            <person name="Gahlot S."/>
            <person name="Gamble J."/>
            <person name="Gupta D."/>
            <person name="Gupta Y."/>
            <person name="Jackson L."/>
            <person name="Malandrin L."/>
            <person name="Malas T.B."/>
            <person name="Moussa E."/>
            <person name="Nair M."/>
            <person name="Reid A.J."/>
            <person name="Sanders M."/>
            <person name="Sharma J."/>
            <person name="Tracey A."/>
            <person name="Quail M.A."/>
            <person name="Weir W."/>
            <person name="Wastling J.M."/>
            <person name="Hall N."/>
            <person name="Willadsen P."/>
            <person name="Lingelbach K."/>
            <person name="Shiels B."/>
            <person name="Tait A."/>
            <person name="Berriman M."/>
            <person name="Allred D.R."/>
            <person name="Pain A."/>
        </authorList>
    </citation>
    <scope>NUCLEOTIDE SEQUENCE</scope>
    <source>
        <strain evidence="1">1802A</strain>
    </source>
</reference>
<gene>
    <name evidence="1" type="ORF">X943_003845</name>
</gene>
<accession>A0AAD9GHW6</accession>
<name>A0AAD9GHW6_BABDI</name>
<reference evidence="1" key="2">
    <citation type="submission" date="2021-05" db="EMBL/GenBank/DDBJ databases">
        <authorList>
            <person name="Pain A."/>
        </authorList>
    </citation>
    <scope>NUCLEOTIDE SEQUENCE</scope>
    <source>
        <strain evidence="1">1802A</strain>
    </source>
</reference>
<evidence type="ECO:0000313" key="2">
    <source>
        <dbReference type="Proteomes" id="UP001195914"/>
    </source>
</evidence>
<protein>
    <submittedName>
        <fullName evidence="1">Uncharacterized protein</fullName>
    </submittedName>
</protein>
<dbReference type="EMBL" id="JAHBMH010000024">
    <property type="protein sequence ID" value="KAK1938727.1"/>
    <property type="molecule type" value="Genomic_DNA"/>
</dbReference>